<dbReference type="InterPro" id="IPR041433">
    <property type="entry name" value="RPN1_C"/>
</dbReference>
<dbReference type="Pfam" id="PF18051">
    <property type="entry name" value="RPN1_C"/>
    <property type="match status" value="1"/>
</dbReference>
<dbReference type="GO" id="GO:0034515">
    <property type="term" value="C:proteasome storage granule"/>
    <property type="evidence" value="ECO:0007669"/>
    <property type="project" value="TreeGrafter"/>
</dbReference>
<reference evidence="11" key="1">
    <citation type="submission" date="2025-08" db="UniProtKB">
        <authorList>
            <consortium name="RefSeq"/>
        </authorList>
    </citation>
    <scope>IDENTIFICATION</scope>
</reference>
<dbReference type="SUPFAM" id="SSF48371">
    <property type="entry name" value="ARM repeat"/>
    <property type="match status" value="1"/>
</dbReference>
<evidence type="ECO:0000256" key="7">
    <source>
        <dbReference type="PIRNR" id="PIRNR015965"/>
    </source>
</evidence>
<comment type="function">
    <text evidence="7">Component of the 26S proteasome, a multiprotein complex involved in the ATP-dependent degradation of ubiquitinated proteins. This complex plays a key role in the maintenance of protein homeostasis by removing misfolded or damaged proteins, which could impair cellular functions, and by removing proteins whose functions are no longer required. Therefore, the proteasome participates in numerous cellular processes, including cell cycle progression, apoptosis, or DNA damage repair.</text>
</comment>
<evidence type="ECO:0000256" key="2">
    <source>
        <dbReference type="ARBA" id="ARBA00005460"/>
    </source>
</evidence>
<protein>
    <recommendedName>
        <fullName evidence="3 7">26S proteasome non-ATPase regulatory subunit 2</fullName>
    </recommendedName>
</protein>
<comment type="similarity">
    <text evidence="2 7">Belongs to the proteasome subunit S2 family.</text>
</comment>
<comment type="subunit">
    <text evidence="6">Component of the 19S proteasome regulatory particle complex. The 26S proteasome consists of a 20S core particle (CP) and two 19S regulatory subunits (RP). The regulatory particle is made of a lid composed of 9 subunits, a base containing 6 ATPases and few additional components including PSMD2. Interacts with RPGRIP1L. Interacts with CRY1 in a KDM8-dependent manner. Interacts (via C-terminus) with phosphatase UBLCP1 (via ubiquitin-like domain); the interaction recruits UBLCP1 to the 19S regulatory particle where it dephosphorylates 19S subunit PSMC2/RPT1 which impairs PSMC2 ATPase activity and disrupts 26S proteasome assembly.</text>
</comment>
<evidence type="ECO:0000313" key="10">
    <source>
        <dbReference type="Proteomes" id="UP000504615"/>
    </source>
</evidence>
<dbReference type="OrthoDB" id="10252509at2759"/>
<keyword evidence="10" id="KW-1185">Reference proteome</keyword>
<dbReference type="GO" id="GO:0008540">
    <property type="term" value="C:proteasome regulatory particle, base subcomplex"/>
    <property type="evidence" value="ECO:0007669"/>
    <property type="project" value="UniProtKB-UniRule"/>
</dbReference>
<accession>A0A8N1SAY0</accession>
<dbReference type="Pfam" id="PF17781">
    <property type="entry name" value="RPN1_RPN2_N"/>
    <property type="match status" value="1"/>
</dbReference>
<gene>
    <name evidence="11" type="primary">LOC105431458</name>
</gene>
<name>A0A8N1SAY0_9HYME</name>
<evidence type="ECO:0000256" key="6">
    <source>
        <dbReference type="ARBA" id="ARBA00046857"/>
    </source>
</evidence>
<organism evidence="10 11">
    <name type="scientific">Pogonomyrmex barbatus</name>
    <name type="common">red harvester ant</name>
    <dbReference type="NCBI Taxonomy" id="144034"/>
    <lineage>
        <taxon>Eukaryota</taxon>
        <taxon>Metazoa</taxon>
        <taxon>Ecdysozoa</taxon>
        <taxon>Arthropoda</taxon>
        <taxon>Hexapoda</taxon>
        <taxon>Insecta</taxon>
        <taxon>Pterygota</taxon>
        <taxon>Neoptera</taxon>
        <taxon>Endopterygota</taxon>
        <taxon>Hymenoptera</taxon>
        <taxon>Apocrita</taxon>
        <taxon>Aculeata</taxon>
        <taxon>Formicoidea</taxon>
        <taxon>Formicidae</taxon>
        <taxon>Myrmicinae</taxon>
        <taxon>Pogonomyrmex</taxon>
    </lineage>
</organism>
<dbReference type="PANTHER" id="PTHR10943">
    <property type="entry name" value="26S PROTEASOME NON-ATPASE REGULATORY SUBUNIT"/>
    <property type="match status" value="1"/>
</dbReference>
<dbReference type="Gene3D" id="1.25.10.10">
    <property type="entry name" value="Leucine-rich Repeat Variant"/>
    <property type="match status" value="1"/>
</dbReference>
<keyword evidence="4" id="KW-0677">Repeat</keyword>
<dbReference type="GeneID" id="105431458"/>
<evidence type="ECO:0000313" key="11">
    <source>
        <dbReference type="RefSeq" id="XP_025075153.1"/>
    </source>
</evidence>
<dbReference type="GO" id="GO:0030234">
    <property type="term" value="F:enzyme regulator activity"/>
    <property type="evidence" value="ECO:0007669"/>
    <property type="project" value="UniProtKB-UniRule"/>
</dbReference>
<evidence type="ECO:0000256" key="4">
    <source>
        <dbReference type="ARBA" id="ARBA00022737"/>
    </source>
</evidence>
<comment type="function">
    <text evidence="1">Binds to the intracellular domain of tumor necrosis factor type 1 receptor. The binding domain of TRAP1 and TRAP2 resides outside the death domain of TNFR1.</text>
</comment>
<keyword evidence="5 7" id="KW-0647">Proteasome</keyword>
<dbReference type="InterPro" id="IPR016024">
    <property type="entry name" value="ARM-type_fold"/>
</dbReference>
<dbReference type="InterPro" id="IPR040892">
    <property type="entry name" value="RPN1_N"/>
</dbReference>
<evidence type="ECO:0000256" key="3">
    <source>
        <dbReference type="ARBA" id="ARBA00014928"/>
    </source>
</evidence>
<feature type="domain" description="RPN1 N-terminal" evidence="8">
    <location>
        <begin position="38"/>
        <end position="327"/>
    </location>
</feature>
<dbReference type="PIRSF" id="PIRSF015965">
    <property type="entry name" value="26S_Psome_Rpn1"/>
    <property type="match status" value="1"/>
</dbReference>
<evidence type="ECO:0000259" key="9">
    <source>
        <dbReference type="Pfam" id="PF18051"/>
    </source>
</evidence>
<sequence length="939" mass="103945">MSICKNETLCILFFIQNEEDKRLEEELLQAVDILKVNKAMLLSLNHLRILIRTSTSSMTSVPKPLKYLRNFYPSLRSAYDRVKREEAKIRFAEILSVLALAGAVPGSRDCLDFCIKGAVDNPGEWGHEYVRQLEAEIVDEWTNAPIREEHEIRKRLTPLIKSIIAFDMRHNAEIQACDLCLEIDELNFLAEYLDSRNFTRVCHYLISCAAYSEDTERRQILEFATEQYLKFNEYTRALLVALQLANSELVFKCFVACPDSLMRNQLAFILARLQDQPLRLEYHGDDAKDIEAILSNGHVNTHFQILARELDILEPKHPEDIYKSWLSGARQMEHDSARANLAASFVSGFVHAGFGQDKLMTNTSDCWVYKNKEHGMLSATASLGLIHMWDVDGGLIPIDKYLYTNEDYVKSGALLAIGLVNCGIRNECDPALALLSEYVKSNNQILRIGAIMGLGLAYAGSRRKDVTELLSGALADEQTNIQLLSLMAISLGLINVGSGDSDISSVILLKLLGLSIKELVITHSRFLALALGMIYMGTRDAIETPSAALEALPEPYNFASQTMLQICAYAGTGDVLIVQELLRICSEAFEEVTTAKTTSQSTLISSCCDQRSQSSFTISEKNKKNDNQVEGDIGTSQAIASLGVGVVGLGEGKENSRIFGQVGRYGPAPARRAMPLALALSSLSNADPAVLDVLNKYSHDHDADVALNAIFALGLVGAGTNNARLATMLRQLAAYHARNPSHLFLVRISQGLVHLGKGTLSLSPLRYASKVLDYTALAGLMVVLVACLDCRNLILSQSHYLMYCLAIAMEPRWLVTIDENLKNLPVSVRIGQSVDVVGKAGNPKSIVGGHVQTTPVLLCAGEKAELMSDQYEPLSNVLKGFVILREKVISRQSLYSFAAPLLRDLMHEFFMTDYNKLEEFMFDSFVTLPLSENAINEYP</sequence>
<evidence type="ECO:0000256" key="1">
    <source>
        <dbReference type="ARBA" id="ARBA00004031"/>
    </source>
</evidence>
<dbReference type="Proteomes" id="UP000504615">
    <property type="component" value="Unplaced"/>
</dbReference>
<dbReference type="AlphaFoldDB" id="A0A8N1SAY0"/>
<dbReference type="RefSeq" id="XP_025075153.1">
    <property type="nucleotide sequence ID" value="XM_025219368.1"/>
</dbReference>
<proteinExistence type="inferred from homology"/>
<dbReference type="InterPro" id="IPR011989">
    <property type="entry name" value="ARM-like"/>
</dbReference>
<dbReference type="InterPro" id="IPR002015">
    <property type="entry name" value="Proteasome/cyclosome_rpt"/>
</dbReference>
<dbReference type="GO" id="GO:0005634">
    <property type="term" value="C:nucleus"/>
    <property type="evidence" value="ECO:0007669"/>
    <property type="project" value="TreeGrafter"/>
</dbReference>
<dbReference type="GO" id="GO:0042176">
    <property type="term" value="P:regulation of protein catabolic process"/>
    <property type="evidence" value="ECO:0007669"/>
    <property type="project" value="InterPro"/>
</dbReference>
<evidence type="ECO:0000259" key="8">
    <source>
        <dbReference type="Pfam" id="PF17781"/>
    </source>
</evidence>
<dbReference type="InterPro" id="IPR016643">
    <property type="entry name" value="26S_Psome_Rpn1"/>
</dbReference>
<feature type="domain" description="26S proteasome non-ATPase regulatory subunit RPN1 C-terminal" evidence="9">
    <location>
        <begin position="837"/>
        <end position="887"/>
    </location>
</feature>
<dbReference type="Pfam" id="PF01851">
    <property type="entry name" value="PC_rep"/>
    <property type="match status" value="3"/>
</dbReference>
<evidence type="ECO:0000256" key="5">
    <source>
        <dbReference type="ARBA" id="ARBA00022942"/>
    </source>
</evidence>
<dbReference type="PANTHER" id="PTHR10943:SF1">
    <property type="entry name" value="26S PROTEASOME NON-ATPASE REGULATORY SUBUNIT 2"/>
    <property type="match status" value="1"/>
</dbReference>
<dbReference type="GO" id="GO:0043161">
    <property type="term" value="P:proteasome-mediated ubiquitin-dependent protein catabolic process"/>
    <property type="evidence" value="ECO:0007669"/>
    <property type="project" value="TreeGrafter"/>
</dbReference>